<sequence length="197" mass="22899">MESIFNLDNQNSNLDSKIVAGLVRVSQVFKTLLLEKSKEYQLSPIQIQLLIFIEYHDKDKSTISYLAKEFNLSKPTISDTIKLLEKKLYITKTFDKNDSRSYTINLTPTGKMIVLETENFIDPLTKIIKNSALNKKLILWESITNMIKQLNELEIISVQRTCLKCKFYSKKSNQSFCSLLNQNLKIEDIRIDCLDFE</sequence>
<accession>A0ABY4HNZ8</accession>
<dbReference type="SMART" id="SM00347">
    <property type="entry name" value="HTH_MARR"/>
    <property type="match status" value="1"/>
</dbReference>
<dbReference type="InterPro" id="IPR036390">
    <property type="entry name" value="WH_DNA-bd_sf"/>
</dbReference>
<evidence type="ECO:0000256" key="2">
    <source>
        <dbReference type="ARBA" id="ARBA00023125"/>
    </source>
</evidence>
<name>A0ABY4HNZ8_9FLAO</name>
<dbReference type="SUPFAM" id="SSF46785">
    <property type="entry name" value="Winged helix' DNA-binding domain"/>
    <property type="match status" value="1"/>
</dbReference>
<reference evidence="5" key="1">
    <citation type="submission" date="2021-12" db="EMBL/GenBank/DDBJ databases">
        <authorList>
            <person name="Cha I.-T."/>
            <person name="Lee K.-E."/>
            <person name="Park S.-J."/>
        </authorList>
    </citation>
    <scope>NUCLEOTIDE SEQUENCE</scope>
    <source>
        <strain evidence="5">YSM-43</strain>
    </source>
</reference>
<dbReference type="PANTHER" id="PTHR42756:SF1">
    <property type="entry name" value="TRANSCRIPTIONAL REPRESSOR OF EMRAB OPERON"/>
    <property type="match status" value="1"/>
</dbReference>
<dbReference type="InterPro" id="IPR000835">
    <property type="entry name" value="HTH_MarR-typ"/>
</dbReference>
<dbReference type="InterPro" id="IPR036388">
    <property type="entry name" value="WH-like_DNA-bd_sf"/>
</dbReference>
<evidence type="ECO:0000313" key="5">
    <source>
        <dbReference type="EMBL" id="UOX34298.1"/>
    </source>
</evidence>
<proteinExistence type="predicted"/>
<evidence type="ECO:0000256" key="1">
    <source>
        <dbReference type="ARBA" id="ARBA00023015"/>
    </source>
</evidence>
<dbReference type="PROSITE" id="PS50995">
    <property type="entry name" value="HTH_MARR_2"/>
    <property type="match status" value="1"/>
</dbReference>
<gene>
    <name evidence="5" type="ORF">LXD69_01990</name>
</gene>
<dbReference type="Pfam" id="PF12802">
    <property type="entry name" value="MarR_2"/>
    <property type="match status" value="1"/>
</dbReference>
<feature type="domain" description="HTH marR-type" evidence="4">
    <location>
        <begin position="15"/>
        <end position="152"/>
    </location>
</feature>
<organism evidence="5 6">
    <name type="scientific">Flavobacterium sediminilitoris</name>
    <dbReference type="NCBI Taxonomy" id="2024526"/>
    <lineage>
        <taxon>Bacteria</taxon>
        <taxon>Pseudomonadati</taxon>
        <taxon>Bacteroidota</taxon>
        <taxon>Flavobacteriia</taxon>
        <taxon>Flavobacteriales</taxon>
        <taxon>Flavobacteriaceae</taxon>
        <taxon>Flavobacterium</taxon>
    </lineage>
</organism>
<evidence type="ECO:0000259" key="4">
    <source>
        <dbReference type="PROSITE" id="PS50995"/>
    </source>
</evidence>
<evidence type="ECO:0000256" key="3">
    <source>
        <dbReference type="ARBA" id="ARBA00023163"/>
    </source>
</evidence>
<dbReference type="Proteomes" id="UP000830454">
    <property type="component" value="Chromosome"/>
</dbReference>
<protein>
    <submittedName>
        <fullName evidence="5">MarR family winged helix-turn-helix transcriptional regulator</fullName>
    </submittedName>
</protein>
<keyword evidence="2" id="KW-0238">DNA-binding</keyword>
<dbReference type="Gene3D" id="1.10.10.10">
    <property type="entry name" value="Winged helix-like DNA-binding domain superfamily/Winged helix DNA-binding domain"/>
    <property type="match status" value="1"/>
</dbReference>
<keyword evidence="6" id="KW-1185">Reference proteome</keyword>
<dbReference type="RefSeq" id="WP_246917072.1">
    <property type="nucleotide sequence ID" value="NZ_CP090145.1"/>
</dbReference>
<evidence type="ECO:0000313" key="6">
    <source>
        <dbReference type="Proteomes" id="UP000830454"/>
    </source>
</evidence>
<dbReference type="PANTHER" id="PTHR42756">
    <property type="entry name" value="TRANSCRIPTIONAL REGULATOR, MARR"/>
    <property type="match status" value="1"/>
</dbReference>
<dbReference type="EMBL" id="CP090145">
    <property type="protein sequence ID" value="UOX34298.1"/>
    <property type="molecule type" value="Genomic_DNA"/>
</dbReference>
<keyword evidence="1" id="KW-0805">Transcription regulation</keyword>
<keyword evidence="3" id="KW-0804">Transcription</keyword>
<reference evidence="5" key="2">
    <citation type="submission" date="2022-04" db="EMBL/GenBank/DDBJ databases">
        <title>Complete Genome Sequence of Flavobacterium sediminilitoris YSM-43, Isolated from a Tidal Sediment.</title>
        <authorList>
            <person name="Lee P.A."/>
        </authorList>
    </citation>
    <scope>NUCLEOTIDE SEQUENCE</scope>
    <source>
        <strain evidence="5">YSM-43</strain>
    </source>
</reference>